<proteinExistence type="predicted"/>
<evidence type="ECO:0000313" key="2">
    <source>
        <dbReference type="Proteomes" id="UP000828048"/>
    </source>
</evidence>
<dbReference type="EMBL" id="CM037162">
    <property type="protein sequence ID" value="KAH7864142.1"/>
    <property type="molecule type" value="Genomic_DNA"/>
</dbReference>
<name>A0ACB7ZEZ1_9ERIC</name>
<accession>A0ACB7ZEZ1</accession>
<evidence type="ECO:0000313" key="1">
    <source>
        <dbReference type="EMBL" id="KAH7864142.1"/>
    </source>
</evidence>
<keyword evidence="2" id="KW-1185">Reference proteome</keyword>
<reference evidence="1 2" key="1">
    <citation type="journal article" date="2021" name="Hortic Res">
        <title>High-quality reference genome and annotation aids understanding of berry development for evergreen blueberry (Vaccinium darrowii).</title>
        <authorList>
            <person name="Yu J."/>
            <person name="Hulse-Kemp A.M."/>
            <person name="Babiker E."/>
            <person name="Staton M."/>
        </authorList>
    </citation>
    <scope>NUCLEOTIDE SEQUENCE [LARGE SCALE GENOMIC DNA]</scope>
    <source>
        <strain evidence="2">cv. NJ 8807/NJ 8810</strain>
        <tissue evidence="1">Young leaf</tissue>
    </source>
</reference>
<dbReference type="Proteomes" id="UP000828048">
    <property type="component" value="Chromosome 12"/>
</dbReference>
<comment type="caution">
    <text evidence="1">The sequence shown here is derived from an EMBL/GenBank/DDBJ whole genome shotgun (WGS) entry which is preliminary data.</text>
</comment>
<organism evidence="1 2">
    <name type="scientific">Vaccinium darrowii</name>
    <dbReference type="NCBI Taxonomy" id="229202"/>
    <lineage>
        <taxon>Eukaryota</taxon>
        <taxon>Viridiplantae</taxon>
        <taxon>Streptophyta</taxon>
        <taxon>Embryophyta</taxon>
        <taxon>Tracheophyta</taxon>
        <taxon>Spermatophyta</taxon>
        <taxon>Magnoliopsida</taxon>
        <taxon>eudicotyledons</taxon>
        <taxon>Gunneridae</taxon>
        <taxon>Pentapetalae</taxon>
        <taxon>asterids</taxon>
        <taxon>Ericales</taxon>
        <taxon>Ericaceae</taxon>
        <taxon>Vaccinioideae</taxon>
        <taxon>Vaccinieae</taxon>
        <taxon>Vaccinium</taxon>
    </lineage>
</organism>
<sequence length="122" mass="13181">MSTERQLVLHHKSQKARATTARHKSEVAAEDAGDVIEHGIRLSFVLKQLKEICIKQITLCNMDVIKGQQVDELEYARGNRGFPDGRDHGVRSDGGLGLEHDAVELGHVELVGGGAGLAAQSC</sequence>
<protein>
    <submittedName>
        <fullName evidence="1">Uncharacterized protein</fullName>
    </submittedName>
</protein>
<gene>
    <name evidence="1" type="ORF">Vadar_026299</name>
</gene>